<reference evidence="1" key="1">
    <citation type="submission" date="2021-06" db="EMBL/GenBank/DDBJ databases">
        <authorList>
            <person name="Kallberg Y."/>
            <person name="Tangrot J."/>
            <person name="Rosling A."/>
        </authorList>
    </citation>
    <scope>NUCLEOTIDE SEQUENCE</scope>
    <source>
        <strain evidence="1">CL356</strain>
    </source>
</reference>
<sequence>MSEVSESYAHQNQRSILSKDVIRYKPDDSSVSKNINRRRGILQNLIPEILECILMFLPFPNVVAPLCRQFHAIVSQSTGFKRRWLRLWLNPKLPDAFLPAYSNLCKAVDTGTPFNILMQIIELQRLCKRTLASRDGSVTKLLDAAFRHDERENLIPFLISRGLNIERYIKDHTKKDFERSYSDSDDKLDKDYLSPIKIAGKRSKDFITKLSASASKNFFIDTDLAFALVLHERLDVASVVAVNQQQHILNVLEESVDRQYTAGIAWAFRNGVGDAERQNPLYLRLCIEKADVKSARDIIESGANIHLSPSAHTDDNSSYGSTSLLEFSIQCYLQNLTIDLNNETARKAMIVLFLENGADPNADDGRPLTLCVTNNNWELTNLLLSYQADIYEDAIKIATSLGYKDMARKLYRRRS</sequence>
<organism evidence="1 2">
    <name type="scientific">Acaulospora colombiana</name>
    <dbReference type="NCBI Taxonomy" id="27376"/>
    <lineage>
        <taxon>Eukaryota</taxon>
        <taxon>Fungi</taxon>
        <taxon>Fungi incertae sedis</taxon>
        <taxon>Mucoromycota</taxon>
        <taxon>Glomeromycotina</taxon>
        <taxon>Glomeromycetes</taxon>
        <taxon>Diversisporales</taxon>
        <taxon>Acaulosporaceae</taxon>
        <taxon>Acaulospora</taxon>
    </lineage>
</organism>
<proteinExistence type="predicted"/>
<protein>
    <submittedName>
        <fullName evidence="1">13778_t:CDS:1</fullName>
    </submittedName>
</protein>
<evidence type="ECO:0000313" key="2">
    <source>
        <dbReference type="Proteomes" id="UP000789525"/>
    </source>
</evidence>
<dbReference type="Proteomes" id="UP000789525">
    <property type="component" value="Unassembled WGS sequence"/>
</dbReference>
<evidence type="ECO:0000313" key="1">
    <source>
        <dbReference type="EMBL" id="CAG8487052.1"/>
    </source>
</evidence>
<comment type="caution">
    <text evidence="1">The sequence shown here is derived from an EMBL/GenBank/DDBJ whole genome shotgun (WGS) entry which is preliminary data.</text>
</comment>
<accession>A0ACA9KQD2</accession>
<keyword evidence="2" id="KW-1185">Reference proteome</keyword>
<gene>
    <name evidence="1" type="ORF">ACOLOM_LOCUS2229</name>
</gene>
<feature type="non-terminal residue" evidence="1">
    <location>
        <position position="415"/>
    </location>
</feature>
<dbReference type="EMBL" id="CAJVPT010002763">
    <property type="protein sequence ID" value="CAG8487052.1"/>
    <property type="molecule type" value="Genomic_DNA"/>
</dbReference>
<name>A0ACA9KQD2_9GLOM</name>